<dbReference type="PANTHER" id="PTHR42754">
    <property type="entry name" value="ENDOGLUCANASE"/>
    <property type="match status" value="1"/>
</dbReference>
<protein>
    <submittedName>
        <fullName evidence="1">Uncharacterized protein</fullName>
    </submittedName>
</protein>
<reference evidence="1 2" key="1">
    <citation type="submission" date="2018-05" db="EMBL/GenBank/DDBJ databases">
        <title>A metagenomic window into the 2 km-deep terrestrial subsurface aquifer revealed taxonomically and functionally diverse microbial community comprising novel uncultured bacterial lineages.</title>
        <authorList>
            <person name="Kadnikov V.V."/>
            <person name="Mardanov A.V."/>
            <person name="Beletsky A.V."/>
            <person name="Banks D."/>
            <person name="Pimenov N.V."/>
            <person name="Frank Y.A."/>
            <person name="Karnachuk O.V."/>
            <person name="Ravin N.V."/>
        </authorList>
    </citation>
    <scope>NUCLEOTIDE SEQUENCE [LARGE SCALE GENOMIC DNA]</scope>
    <source>
        <strain evidence="1">BY5</strain>
    </source>
</reference>
<dbReference type="AlphaFoldDB" id="A0A367ZT81"/>
<accession>A0A367ZT81</accession>
<sequence>MREVMAMGALAVVISVAVQTLLGGLWPAWAVPSPAGRAFVDDLAWQHVLGGTADEAYRGLVLLGDGGCLVAGHTASRDGDIKGAHGRTDVLVVRYGADGKPVWTKVYGGPEHDRAFAIEATSDGGCLVVGETEWEEPAIGYRGGTDVLVMRLDGAGNLRWKRCYGGNGDDTAYAVRQTADGGFLLGGSTGSNNGDVSGHQGGTDAWVVKLSPTGAIQWGTCLGGPLDDFAASVEPLGDGGCFVAGRVASHTVDELTDEHGLGNVLVARLAANGAVRWLKSYGGVDEERAYAVRAIADGGCVVAGAASSLTGVVEGWQGGLDAWVLKLDADGEIEWQNCYGGVGDDLAYSLRQAADGRFVFVGETSSMDGMVEGAHGGTDLWLVGLDLDGSVLWQKTLGGRFGEVGYDLRQTADGHWLVAGTGVPSGGYDIPLGHAGYDAWLLNIRP</sequence>
<dbReference type="PANTHER" id="PTHR42754:SF1">
    <property type="entry name" value="LIPOPROTEIN"/>
    <property type="match status" value="1"/>
</dbReference>
<dbReference type="Gene3D" id="2.80.10.50">
    <property type="match status" value="1"/>
</dbReference>
<organism evidence="1 2">
    <name type="scientific">Candidatus Ozemobacter sibiricus</name>
    <dbReference type="NCBI Taxonomy" id="2268124"/>
    <lineage>
        <taxon>Bacteria</taxon>
        <taxon>Candidatus Ozemobacteria</taxon>
        <taxon>Candidatus Ozemobacterales</taxon>
        <taxon>Candidatus Ozemobacteraceae</taxon>
        <taxon>Candidatus Ozemobacter</taxon>
    </lineage>
</organism>
<dbReference type="EMBL" id="QOQW01000002">
    <property type="protein sequence ID" value="RCK81353.1"/>
    <property type="molecule type" value="Genomic_DNA"/>
</dbReference>
<evidence type="ECO:0000313" key="1">
    <source>
        <dbReference type="EMBL" id="RCK81353.1"/>
    </source>
</evidence>
<name>A0A367ZT81_9BACT</name>
<evidence type="ECO:0000313" key="2">
    <source>
        <dbReference type="Proteomes" id="UP000252355"/>
    </source>
</evidence>
<proteinExistence type="predicted"/>
<gene>
    <name evidence="1" type="ORF">OZSIB_2222</name>
</gene>
<dbReference type="Proteomes" id="UP000252355">
    <property type="component" value="Unassembled WGS sequence"/>
</dbReference>
<comment type="caution">
    <text evidence="1">The sequence shown here is derived from an EMBL/GenBank/DDBJ whole genome shotgun (WGS) entry which is preliminary data.</text>
</comment>